<dbReference type="AlphaFoldDB" id="A0A176W4G5"/>
<dbReference type="EMBL" id="LVLJ01001998">
    <property type="protein sequence ID" value="OAE27076.1"/>
    <property type="molecule type" value="Genomic_DNA"/>
</dbReference>
<dbReference type="GO" id="GO:0051787">
    <property type="term" value="F:misfolded protein binding"/>
    <property type="evidence" value="ECO:0007669"/>
    <property type="project" value="TreeGrafter"/>
</dbReference>
<accession>A0A176W4G5</accession>
<keyword evidence="1" id="KW-0143">Chaperone</keyword>
<dbReference type="InterPro" id="IPR001623">
    <property type="entry name" value="DnaJ_domain"/>
</dbReference>
<protein>
    <recommendedName>
        <fullName evidence="3">J domain-containing protein</fullName>
    </recommendedName>
</protein>
<gene>
    <name evidence="4" type="ORF">AXG93_1440s1320</name>
</gene>
<dbReference type="InterPro" id="IPR051948">
    <property type="entry name" value="Hsp70_co-chaperone_J-domain"/>
</dbReference>
<evidence type="ECO:0000313" key="5">
    <source>
        <dbReference type="Proteomes" id="UP000077202"/>
    </source>
</evidence>
<name>A0A176W4G5_MARPO</name>
<dbReference type="PANTHER" id="PTHR44360:SF1">
    <property type="entry name" value="DNAJ HOMOLOG SUBFAMILY B MEMBER 9"/>
    <property type="match status" value="1"/>
</dbReference>
<dbReference type="InterPro" id="IPR036869">
    <property type="entry name" value="J_dom_sf"/>
</dbReference>
<dbReference type="SUPFAM" id="SSF46565">
    <property type="entry name" value="Chaperone J-domain"/>
    <property type="match status" value="1"/>
</dbReference>
<dbReference type="Gene3D" id="1.10.287.110">
    <property type="entry name" value="DnaJ domain"/>
    <property type="match status" value="1"/>
</dbReference>
<organism evidence="4 5">
    <name type="scientific">Marchantia polymorpha subsp. ruderalis</name>
    <dbReference type="NCBI Taxonomy" id="1480154"/>
    <lineage>
        <taxon>Eukaryota</taxon>
        <taxon>Viridiplantae</taxon>
        <taxon>Streptophyta</taxon>
        <taxon>Embryophyta</taxon>
        <taxon>Marchantiophyta</taxon>
        <taxon>Marchantiopsida</taxon>
        <taxon>Marchantiidae</taxon>
        <taxon>Marchantiales</taxon>
        <taxon>Marchantiaceae</taxon>
        <taxon>Marchantia</taxon>
    </lineage>
</organism>
<proteinExistence type="predicted"/>
<feature type="region of interest" description="Disordered" evidence="2">
    <location>
        <begin position="295"/>
        <end position="314"/>
    </location>
</feature>
<dbReference type="InterPro" id="IPR018253">
    <property type="entry name" value="DnaJ_domain_CS"/>
</dbReference>
<sequence>MMAMAMATGSVLGCRVRCRVAVGCRASLYDVLQVPKNATPVQIKTAYRKLALQHHPDVSSRSDSQEKFIELSKAYEILIDDLTRATYDTHGLESVSDRAGNGAAWDVWNTWDEFKPFKRTSRKGDARASAAARTTADGSALEDKFSTGSTKIAEAQLGDVVEYYLSDAAKAQHQDGRLKGVGLVVSRNIGESFSRFLPETQFSDRGDRHKLPLECVDLVELEPLYKEVDCEEWRADPMEGPAFASMPTLRILRSVNTLKLSLVKNGAFTFRVAEQTSSSCSSLARLSVRARKSALLKSSGGEDFEIPSTSDSVQ</sequence>
<keyword evidence="5" id="KW-1185">Reference proteome</keyword>
<evidence type="ECO:0000256" key="2">
    <source>
        <dbReference type="SAM" id="MobiDB-lite"/>
    </source>
</evidence>
<dbReference type="CDD" id="cd06257">
    <property type="entry name" value="DnaJ"/>
    <property type="match status" value="1"/>
</dbReference>
<evidence type="ECO:0000259" key="3">
    <source>
        <dbReference type="PROSITE" id="PS50076"/>
    </source>
</evidence>
<reference evidence="4" key="1">
    <citation type="submission" date="2016-03" db="EMBL/GenBank/DDBJ databases">
        <title>Mechanisms controlling the formation of the plant cell surface in tip-growing cells are functionally conserved among land plants.</title>
        <authorList>
            <person name="Honkanen S."/>
            <person name="Jones V.A."/>
            <person name="Morieri G."/>
            <person name="Champion C."/>
            <person name="Hetherington A.J."/>
            <person name="Kelly S."/>
            <person name="Saint-Marcoux D."/>
            <person name="Proust H."/>
            <person name="Prescott H."/>
            <person name="Dolan L."/>
        </authorList>
    </citation>
    <scope>NUCLEOTIDE SEQUENCE [LARGE SCALE GENOMIC DNA]</scope>
    <source>
        <tissue evidence="4">Whole gametophyte</tissue>
    </source>
</reference>
<dbReference type="GO" id="GO:0005783">
    <property type="term" value="C:endoplasmic reticulum"/>
    <property type="evidence" value="ECO:0007669"/>
    <property type="project" value="TreeGrafter"/>
</dbReference>
<dbReference type="GO" id="GO:0036503">
    <property type="term" value="P:ERAD pathway"/>
    <property type="evidence" value="ECO:0007669"/>
    <property type="project" value="TreeGrafter"/>
</dbReference>
<dbReference type="Pfam" id="PF00226">
    <property type="entry name" value="DnaJ"/>
    <property type="match status" value="1"/>
</dbReference>
<evidence type="ECO:0000256" key="1">
    <source>
        <dbReference type="ARBA" id="ARBA00023186"/>
    </source>
</evidence>
<dbReference type="Proteomes" id="UP000077202">
    <property type="component" value="Unassembled WGS sequence"/>
</dbReference>
<dbReference type="PROSITE" id="PS50076">
    <property type="entry name" value="DNAJ_2"/>
    <property type="match status" value="1"/>
</dbReference>
<evidence type="ECO:0000313" key="4">
    <source>
        <dbReference type="EMBL" id="OAE27076.1"/>
    </source>
</evidence>
<feature type="domain" description="J" evidence="3">
    <location>
        <begin position="27"/>
        <end position="91"/>
    </location>
</feature>
<dbReference type="PANTHER" id="PTHR44360">
    <property type="entry name" value="DNAJ HOMOLOG SUBFAMILY B MEMBER 9"/>
    <property type="match status" value="1"/>
</dbReference>
<dbReference type="PROSITE" id="PS00636">
    <property type="entry name" value="DNAJ_1"/>
    <property type="match status" value="1"/>
</dbReference>
<comment type="caution">
    <text evidence="4">The sequence shown here is derived from an EMBL/GenBank/DDBJ whole genome shotgun (WGS) entry which is preliminary data.</text>
</comment>
<dbReference type="GO" id="GO:0051087">
    <property type="term" value="F:protein-folding chaperone binding"/>
    <property type="evidence" value="ECO:0007669"/>
    <property type="project" value="TreeGrafter"/>
</dbReference>
<dbReference type="PRINTS" id="PR00625">
    <property type="entry name" value="JDOMAIN"/>
</dbReference>
<dbReference type="SMART" id="SM00271">
    <property type="entry name" value="DnaJ"/>
    <property type="match status" value="1"/>
</dbReference>